<name>A0A399CX98_9BACT</name>
<organism evidence="2 3">
    <name type="scientific">Mariniphaga sediminis</name>
    <dbReference type="NCBI Taxonomy" id="1628158"/>
    <lineage>
        <taxon>Bacteria</taxon>
        <taxon>Pseudomonadati</taxon>
        <taxon>Bacteroidota</taxon>
        <taxon>Bacteroidia</taxon>
        <taxon>Marinilabiliales</taxon>
        <taxon>Prolixibacteraceae</taxon>
        <taxon>Mariniphaga</taxon>
    </lineage>
</organism>
<comment type="similarity">
    <text evidence="1">Belongs to the short-chain dehydrogenases/reductases (SDR) family.</text>
</comment>
<proteinExistence type="inferred from homology"/>
<sequence length="253" mass="27563">MRLKGKVVIITGSSKGIGEGIAKVFHKEGAKVVIVCRDEKAGSRMAHELGTEEGRSLFIKTDMTNSSEIRRMINKTVEAFGKIDILVNNVGYHLSKDALATSEDEWEFIQNTNLRSTFLCSKYAIPHLQKTKGNIINISSMVGLVGQPNAVAYSATKGGQIAMTKNMAIDFAPDGIRVNVICPGWIQTPLVDDWFNQQQDPEGARKYIFGQHPLGRIGTIEECGYLAAFLASDEAAFITGSVFNIDGGVTLGY</sequence>
<gene>
    <name evidence="2" type="ORF">D1164_16775</name>
</gene>
<evidence type="ECO:0000313" key="3">
    <source>
        <dbReference type="Proteomes" id="UP000266441"/>
    </source>
</evidence>
<dbReference type="PRINTS" id="PR00081">
    <property type="entry name" value="GDHRDH"/>
</dbReference>
<accession>A0A399CX98</accession>
<reference evidence="2 3" key="1">
    <citation type="journal article" date="2015" name="Int. J. Syst. Evol. Microbiol.">
        <title>Mariniphaga sediminis sp. nov., isolated from coastal sediment.</title>
        <authorList>
            <person name="Wang F.Q."/>
            <person name="Shen Q.Y."/>
            <person name="Chen G.J."/>
            <person name="Du Z.J."/>
        </authorList>
    </citation>
    <scope>NUCLEOTIDE SEQUENCE [LARGE SCALE GENOMIC DNA]</scope>
    <source>
        <strain evidence="2 3">SY21</strain>
    </source>
</reference>
<dbReference type="FunFam" id="3.40.50.720:FF:000084">
    <property type="entry name" value="Short-chain dehydrogenase reductase"/>
    <property type="match status" value="1"/>
</dbReference>
<dbReference type="OrthoDB" id="9804104at2"/>
<protein>
    <submittedName>
        <fullName evidence="2">SDR family oxidoreductase</fullName>
    </submittedName>
</protein>
<dbReference type="EMBL" id="QWET01000014">
    <property type="protein sequence ID" value="RIH63987.1"/>
    <property type="molecule type" value="Genomic_DNA"/>
</dbReference>
<comment type="caution">
    <text evidence="2">The sequence shown here is derived from an EMBL/GenBank/DDBJ whole genome shotgun (WGS) entry which is preliminary data.</text>
</comment>
<dbReference type="Proteomes" id="UP000266441">
    <property type="component" value="Unassembled WGS sequence"/>
</dbReference>
<dbReference type="AlphaFoldDB" id="A0A399CX98"/>
<dbReference type="Pfam" id="PF13561">
    <property type="entry name" value="adh_short_C2"/>
    <property type="match status" value="1"/>
</dbReference>
<dbReference type="Gene3D" id="3.40.50.720">
    <property type="entry name" value="NAD(P)-binding Rossmann-like Domain"/>
    <property type="match status" value="1"/>
</dbReference>
<dbReference type="InterPro" id="IPR036291">
    <property type="entry name" value="NAD(P)-bd_dom_sf"/>
</dbReference>
<dbReference type="RefSeq" id="WP_119351049.1">
    <property type="nucleotide sequence ID" value="NZ_QWET01000014.1"/>
</dbReference>
<dbReference type="InterPro" id="IPR050259">
    <property type="entry name" value="SDR"/>
</dbReference>
<dbReference type="InterPro" id="IPR002347">
    <property type="entry name" value="SDR_fam"/>
</dbReference>
<evidence type="ECO:0000313" key="2">
    <source>
        <dbReference type="EMBL" id="RIH63987.1"/>
    </source>
</evidence>
<dbReference type="PANTHER" id="PTHR42879">
    <property type="entry name" value="3-OXOACYL-(ACYL-CARRIER-PROTEIN) REDUCTASE"/>
    <property type="match status" value="1"/>
</dbReference>
<keyword evidence="3" id="KW-1185">Reference proteome</keyword>
<dbReference type="SUPFAM" id="SSF51735">
    <property type="entry name" value="NAD(P)-binding Rossmann-fold domains"/>
    <property type="match status" value="1"/>
</dbReference>
<dbReference type="NCBIfam" id="NF005559">
    <property type="entry name" value="PRK07231.1"/>
    <property type="match status" value="1"/>
</dbReference>
<dbReference type="PANTHER" id="PTHR42879:SF2">
    <property type="entry name" value="3-OXOACYL-[ACYL-CARRIER-PROTEIN] REDUCTASE FABG"/>
    <property type="match status" value="1"/>
</dbReference>
<evidence type="ECO:0000256" key="1">
    <source>
        <dbReference type="ARBA" id="ARBA00006484"/>
    </source>
</evidence>
<dbReference type="PRINTS" id="PR00080">
    <property type="entry name" value="SDRFAMILY"/>
</dbReference>